<evidence type="ECO:0000313" key="3">
    <source>
        <dbReference type="Proteomes" id="UP000033647"/>
    </source>
</evidence>
<name>A0A0F4GG30_9PEZI</name>
<accession>A0A0F4GG30</accession>
<feature type="region of interest" description="Disordered" evidence="1">
    <location>
        <begin position="1"/>
        <end position="26"/>
    </location>
</feature>
<dbReference type="AlphaFoldDB" id="A0A0F4GG30"/>
<feature type="region of interest" description="Disordered" evidence="1">
    <location>
        <begin position="61"/>
        <end position="85"/>
    </location>
</feature>
<feature type="compositionally biased region" description="Pro residues" evidence="1">
    <location>
        <begin position="7"/>
        <end position="25"/>
    </location>
</feature>
<gene>
    <name evidence="2" type="ORF">TI39_contig853g00001</name>
</gene>
<dbReference type="OrthoDB" id="10574665at2759"/>
<keyword evidence="3" id="KW-1185">Reference proteome</keyword>
<comment type="caution">
    <text evidence="2">The sequence shown here is derived from an EMBL/GenBank/DDBJ whole genome shotgun (WGS) entry which is preliminary data.</text>
</comment>
<proteinExistence type="predicted"/>
<dbReference type="Proteomes" id="UP000033647">
    <property type="component" value="Unassembled WGS sequence"/>
</dbReference>
<feature type="non-terminal residue" evidence="2">
    <location>
        <position position="109"/>
    </location>
</feature>
<dbReference type="EMBL" id="LAFY01000845">
    <property type="protein sequence ID" value="KJX95937.1"/>
    <property type="molecule type" value="Genomic_DNA"/>
</dbReference>
<reference evidence="2 3" key="1">
    <citation type="submission" date="2015-03" db="EMBL/GenBank/DDBJ databases">
        <title>RNA-seq based gene annotation and comparative genomics of four Zymoseptoria species reveal species-specific pathogenicity related genes and transposable element activity.</title>
        <authorList>
            <person name="Grandaubert J."/>
            <person name="Bhattacharyya A."/>
            <person name="Stukenbrock E.H."/>
        </authorList>
    </citation>
    <scope>NUCLEOTIDE SEQUENCE [LARGE SCALE GENOMIC DNA]</scope>
    <source>
        <strain evidence="2 3">Zb18110</strain>
    </source>
</reference>
<organism evidence="2 3">
    <name type="scientific">Zymoseptoria brevis</name>
    <dbReference type="NCBI Taxonomy" id="1047168"/>
    <lineage>
        <taxon>Eukaryota</taxon>
        <taxon>Fungi</taxon>
        <taxon>Dikarya</taxon>
        <taxon>Ascomycota</taxon>
        <taxon>Pezizomycotina</taxon>
        <taxon>Dothideomycetes</taxon>
        <taxon>Dothideomycetidae</taxon>
        <taxon>Mycosphaerellales</taxon>
        <taxon>Mycosphaerellaceae</taxon>
        <taxon>Zymoseptoria</taxon>
    </lineage>
</organism>
<sequence length="109" mass="11612">MHFDPYLSPPLPSSPPSASPAPPPVSTTVDYKALAAQKGRVNDLPRLQNADLERALAEMKKENSRLRSLLPPRSSLPPPGTAPLLPSLVRGAGVVERRMDGGDGVHPFS</sequence>
<evidence type="ECO:0000313" key="2">
    <source>
        <dbReference type="EMBL" id="KJX95937.1"/>
    </source>
</evidence>
<evidence type="ECO:0000256" key="1">
    <source>
        <dbReference type="SAM" id="MobiDB-lite"/>
    </source>
</evidence>
<protein>
    <submittedName>
        <fullName evidence="2">Uncharacterized protein</fullName>
    </submittedName>
</protein>